<evidence type="ECO:0000313" key="2">
    <source>
        <dbReference type="Proteomes" id="UP000256763"/>
    </source>
</evidence>
<dbReference type="GO" id="GO:0006979">
    <property type="term" value="P:response to oxidative stress"/>
    <property type="evidence" value="ECO:0007669"/>
    <property type="project" value="InterPro"/>
</dbReference>
<evidence type="ECO:0000313" key="1">
    <source>
        <dbReference type="EMBL" id="RFA32546.1"/>
    </source>
</evidence>
<dbReference type="SUPFAM" id="SSF82784">
    <property type="entry name" value="OsmC-like"/>
    <property type="match status" value="1"/>
</dbReference>
<dbReference type="PANTHER" id="PTHR42830:SF1">
    <property type="entry name" value="OSMOTICALLY INDUCIBLE FAMILY PROTEIN"/>
    <property type="match status" value="1"/>
</dbReference>
<protein>
    <submittedName>
        <fullName evidence="1">OsmC family peroxiredoxin</fullName>
    </submittedName>
</protein>
<name>A0A3E0WKP1_9GAMM</name>
<dbReference type="Gene3D" id="3.30.300.20">
    <property type="match status" value="1"/>
</dbReference>
<dbReference type="OrthoDB" id="9807532at2"/>
<dbReference type="AlphaFoldDB" id="A0A3E0WKP1"/>
<accession>A0A3E0WKP1</accession>
<dbReference type="GO" id="GO:0004601">
    <property type="term" value="F:peroxidase activity"/>
    <property type="evidence" value="ECO:0007669"/>
    <property type="project" value="InterPro"/>
</dbReference>
<dbReference type="RefSeq" id="WP_116303805.1">
    <property type="nucleotide sequence ID" value="NZ_NFZV01000029.1"/>
</dbReference>
<dbReference type="EMBL" id="NFZW01000028">
    <property type="protein sequence ID" value="RFA32546.1"/>
    <property type="molecule type" value="Genomic_DNA"/>
</dbReference>
<keyword evidence="2" id="KW-1185">Reference proteome</keyword>
<dbReference type="Proteomes" id="UP000256763">
    <property type="component" value="Unassembled WGS sequence"/>
</dbReference>
<dbReference type="NCBIfam" id="TIGR03562">
    <property type="entry name" value="osmo_induc_OsmC"/>
    <property type="match status" value="1"/>
</dbReference>
<dbReference type="InterPro" id="IPR003718">
    <property type="entry name" value="OsmC/Ohr_fam"/>
</dbReference>
<gene>
    <name evidence="1" type="ORF">CAL65_19490</name>
</gene>
<dbReference type="InterPro" id="IPR036102">
    <property type="entry name" value="OsmC/Ohrsf"/>
</dbReference>
<dbReference type="InterPro" id="IPR052707">
    <property type="entry name" value="OsmC_Ohr_Peroxiredoxin"/>
</dbReference>
<dbReference type="Pfam" id="PF02566">
    <property type="entry name" value="OsmC"/>
    <property type="match status" value="1"/>
</dbReference>
<sequence length="141" mass="15223">MKAIERTSSGVWRGNLPHGSGEIKAASGVLRDAPFTFATRFENAKGTNPEELIAAAHAGCFSMALSAYLSEQGHEPEEISTKATVSLENQAITRVHLVTEGRVPGLREQDFQKAVQEADAHCPVSNLLRTGLVISHEAMLR</sequence>
<organism evidence="1 2">
    <name type="scientific">Alkalilimnicola ehrlichii</name>
    <dbReference type="NCBI Taxonomy" id="351052"/>
    <lineage>
        <taxon>Bacteria</taxon>
        <taxon>Pseudomonadati</taxon>
        <taxon>Pseudomonadota</taxon>
        <taxon>Gammaproteobacteria</taxon>
        <taxon>Chromatiales</taxon>
        <taxon>Ectothiorhodospiraceae</taxon>
        <taxon>Alkalilimnicola</taxon>
    </lineage>
</organism>
<reference evidence="2" key="1">
    <citation type="submission" date="2017-05" db="EMBL/GenBank/DDBJ databases">
        <authorList>
            <person name="Sharma S."/>
            <person name="Sidhu C."/>
            <person name="Pinnaka A.K."/>
        </authorList>
    </citation>
    <scope>NUCLEOTIDE SEQUENCE [LARGE SCALE GENOMIC DNA]</scope>
    <source>
        <strain evidence="2">AK93</strain>
    </source>
</reference>
<dbReference type="PANTHER" id="PTHR42830">
    <property type="entry name" value="OSMOTICALLY INDUCIBLE FAMILY PROTEIN"/>
    <property type="match status" value="1"/>
</dbReference>
<proteinExistence type="predicted"/>
<comment type="caution">
    <text evidence="1">The sequence shown here is derived from an EMBL/GenBank/DDBJ whole genome shotgun (WGS) entry which is preliminary data.</text>
</comment>
<dbReference type="InterPro" id="IPR019904">
    <property type="entry name" value="Peroxiredoxin_OsmC"/>
</dbReference>
<dbReference type="InterPro" id="IPR015946">
    <property type="entry name" value="KH_dom-like_a/b"/>
</dbReference>